<dbReference type="PROSITE" id="PS50950">
    <property type="entry name" value="ZF_THAP"/>
    <property type="match status" value="1"/>
</dbReference>
<dbReference type="Proteomes" id="UP000327044">
    <property type="component" value="Unassembled WGS sequence"/>
</dbReference>
<dbReference type="Pfam" id="PF05485">
    <property type="entry name" value="THAP"/>
    <property type="match status" value="1"/>
</dbReference>
<reference evidence="9" key="3">
    <citation type="submission" date="2019-08" db="EMBL/GenBank/DDBJ databases">
        <authorList>
            <consortium name="Photinus pyralis genome working group"/>
            <person name="Fallon T.R."/>
            <person name="Sander Lower S.E."/>
            <person name="Weng J.-K."/>
        </authorList>
    </citation>
    <scope>NUCLEOTIDE SEQUENCE</scope>
    <source>
        <strain evidence="9">1611_PpyrPB1</strain>
        <tissue evidence="9">Whole body</tissue>
    </source>
</reference>
<evidence type="ECO:0000313" key="10">
    <source>
        <dbReference type="Proteomes" id="UP000327044"/>
    </source>
</evidence>
<evidence type="ECO:0000256" key="4">
    <source>
        <dbReference type="ARBA" id="ARBA00023125"/>
    </source>
</evidence>
<evidence type="ECO:0000256" key="2">
    <source>
        <dbReference type="ARBA" id="ARBA00022771"/>
    </source>
</evidence>
<evidence type="ECO:0000259" key="7">
    <source>
        <dbReference type="PROSITE" id="PS50950"/>
    </source>
</evidence>
<dbReference type="EMBL" id="VVIM01000008">
    <property type="protein sequence ID" value="KAB0794888.1"/>
    <property type="molecule type" value="Genomic_DNA"/>
</dbReference>
<evidence type="ECO:0000313" key="9">
    <source>
        <dbReference type="EMBL" id="KAB0794888.1"/>
    </source>
</evidence>
<evidence type="ECO:0000256" key="3">
    <source>
        <dbReference type="ARBA" id="ARBA00022833"/>
    </source>
</evidence>
<dbReference type="InParanoid" id="A0A1Y1MQW3"/>
<keyword evidence="10" id="KW-1185">Reference proteome</keyword>
<dbReference type="AlphaFoldDB" id="A0A1Y1MQW3"/>
<protein>
    <recommendedName>
        <fullName evidence="7">THAP-type domain-containing protein</fullName>
    </recommendedName>
</protein>
<proteinExistence type="predicted"/>
<sequence length="154" mass="17789">MPSRKWCFVPVCKNTSCITPNKIFVSVPKDIKRRQKWFAAARRNISEVSKKSTMYCCEDHFDLKEDMENYIEYTLSKVSARMKPNIVPHIFSDHVDKFTTSFTAKRVRESGEKRSRKLKMSEFLQQAEAPHPEPLVPSENGKENEPMAITASTS</sequence>
<reference evidence="8" key="1">
    <citation type="journal article" date="2016" name="Sci. Rep.">
        <title>Molecular characterization of firefly nuptial gifts: a multi-omics approach sheds light on postcopulatory sexual selection.</title>
        <authorList>
            <person name="Al-Wathiqui N."/>
            <person name="Fallon T.R."/>
            <person name="South A."/>
            <person name="Weng J.K."/>
            <person name="Lewis S.M."/>
        </authorList>
    </citation>
    <scope>NUCLEOTIDE SEQUENCE</scope>
</reference>
<evidence type="ECO:0000313" key="8">
    <source>
        <dbReference type="EMBL" id="JAV88054.1"/>
    </source>
</evidence>
<reference evidence="9 10" key="2">
    <citation type="journal article" date="2018" name="Elife">
        <title>Firefly genomes illuminate parallel origins of bioluminescence in beetles.</title>
        <authorList>
            <person name="Fallon T.R."/>
            <person name="Lower S.E."/>
            <person name="Chang C.H."/>
            <person name="Bessho-Uehara M."/>
            <person name="Martin G.J."/>
            <person name="Bewick A.J."/>
            <person name="Behringer M."/>
            <person name="Debat H.J."/>
            <person name="Wong I."/>
            <person name="Day J.C."/>
            <person name="Suvorov A."/>
            <person name="Silva C.J."/>
            <person name="Stanger-Hall K.F."/>
            <person name="Hall D.W."/>
            <person name="Schmitz R.J."/>
            <person name="Nelson D.R."/>
            <person name="Lewis S.M."/>
            <person name="Shigenobu S."/>
            <person name="Bybee S.M."/>
            <person name="Larracuente A.M."/>
            <person name="Oba Y."/>
            <person name="Weng J.K."/>
        </authorList>
    </citation>
    <scope>NUCLEOTIDE SEQUENCE [LARGE SCALE GENOMIC DNA]</scope>
    <source>
        <strain evidence="9">1611_PpyrPB1</strain>
        <tissue evidence="9">Whole body</tissue>
    </source>
</reference>
<dbReference type="GO" id="GO:0003677">
    <property type="term" value="F:DNA binding"/>
    <property type="evidence" value="ECO:0007669"/>
    <property type="project" value="UniProtKB-UniRule"/>
</dbReference>
<dbReference type="GO" id="GO:0008270">
    <property type="term" value="F:zinc ion binding"/>
    <property type="evidence" value="ECO:0007669"/>
    <property type="project" value="UniProtKB-KW"/>
</dbReference>
<keyword evidence="3" id="KW-0862">Zinc</keyword>
<dbReference type="InterPro" id="IPR006612">
    <property type="entry name" value="THAP_Znf"/>
</dbReference>
<feature type="region of interest" description="Disordered" evidence="6">
    <location>
        <begin position="105"/>
        <end position="154"/>
    </location>
</feature>
<evidence type="ECO:0000256" key="1">
    <source>
        <dbReference type="ARBA" id="ARBA00022723"/>
    </source>
</evidence>
<keyword evidence="1" id="KW-0479">Metal-binding</keyword>
<dbReference type="EMBL" id="GEZM01024023">
    <property type="protein sequence ID" value="JAV88054.1"/>
    <property type="molecule type" value="Transcribed_RNA"/>
</dbReference>
<keyword evidence="4 5" id="KW-0238">DNA-binding</keyword>
<accession>A0A1Y1MQW3</accession>
<feature type="domain" description="THAP-type" evidence="7">
    <location>
        <begin position="1"/>
        <end position="91"/>
    </location>
</feature>
<gene>
    <name evidence="9" type="ORF">PPYR_11727</name>
</gene>
<evidence type="ECO:0000256" key="5">
    <source>
        <dbReference type="PROSITE-ProRule" id="PRU00309"/>
    </source>
</evidence>
<evidence type="ECO:0000256" key="6">
    <source>
        <dbReference type="SAM" id="MobiDB-lite"/>
    </source>
</evidence>
<keyword evidence="2 5" id="KW-0863">Zinc-finger</keyword>
<dbReference type="SMART" id="SM00980">
    <property type="entry name" value="THAP"/>
    <property type="match status" value="1"/>
</dbReference>
<dbReference type="SUPFAM" id="SSF57716">
    <property type="entry name" value="Glucocorticoid receptor-like (DNA-binding domain)"/>
    <property type="match status" value="1"/>
</dbReference>
<organism evidence="8">
    <name type="scientific">Photinus pyralis</name>
    <name type="common">Common eastern firefly</name>
    <name type="synonym">Lampyris pyralis</name>
    <dbReference type="NCBI Taxonomy" id="7054"/>
    <lineage>
        <taxon>Eukaryota</taxon>
        <taxon>Metazoa</taxon>
        <taxon>Ecdysozoa</taxon>
        <taxon>Arthropoda</taxon>
        <taxon>Hexapoda</taxon>
        <taxon>Insecta</taxon>
        <taxon>Pterygota</taxon>
        <taxon>Neoptera</taxon>
        <taxon>Endopterygota</taxon>
        <taxon>Coleoptera</taxon>
        <taxon>Polyphaga</taxon>
        <taxon>Elateriformia</taxon>
        <taxon>Elateroidea</taxon>
        <taxon>Lampyridae</taxon>
        <taxon>Lampyrinae</taxon>
        <taxon>Photinus</taxon>
    </lineage>
</organism>
<name>A0A1Y1MQW3_PHOPY</name>